<dbReference type="RefSeq" id="WP_151781592.1">
    <property type="nucleotide sequence ID" value="NZ_BKNL01000088.1"/>
</dbReference>
<gene>
    <name evidence="1" type="ORF">I9054_017470</name>
</gene>
<evidence type="ECO:0000313" key="1">
    <source>
        <dbReference type="EMBL" id="UUN97126.1"/>
    </source>
</evidence>
<dbReference type="SUPFAM" id="SSF56935">
    <property type="entry name" value="Porins"/>
    <property type="match status" value="1"/>
</dbReference>
<reference evidence="1" key="1">
    <citation type="submission" date="2022-02" db="EMBL/GenBank/DDBJ databases">
        <title>Characterization of Tn125 harboring carbapenem-resistant Acinetobacter bereziniae clinical isolates.</title>
        <authorList>
            <person name="Wong N.-K."/>
            <person name="Pan Q."/>
        </authorList>
    </citation>
    <scope>NUCLEOTIDE SEQUENCE</scope>
    <source>
        <strain evidence="1">GD03393</strain>
    </source>
</reference>
<proteinExistence type="predicted"/>
<dbReference type="EMBL" id="CP092085">
    <property type="protein sequence ID" value="UUN97126.1"/>
    <property type="molecule type" value="Genomic_DNA"/>
</dbReference>
<protein>
    <submittedName>
        <fullName evidence="1">Uncharacterized protein</fullName>
    </submittedName>
</protein>
<dbReference type="AlphaFoldDB" id="A0A8I1DIW7"/>
<organism evidence="1 2">
    <name type="scientific">Acinetobacter bereziniae</name>
    <name type="common">Acinetobacter genomosp. 10</name>
    <dbReference type="NCBI Taxonomy" id="106648"/>
    <lineage>
        <taxon>Bacteria</taxon>
        <taxon>Pseudomonadati</taxon>
        <taxon>Pseudomonadota</taxon>
        <taxon>Gammaproteobacteria</taxon>
        <taxon>Moraxellales</taxon>
        <taxon>Moraxellaceae</taxon>
        <taxon>Acinetobacter</taxon>
    </lineage>
</organism>
<accession>A0A8I1DIW7</accession>
<dbReference type="Proteomes" id="UP000644140">
    <property type="component" value="Chromosome"/>
</dbReference>
<sequence>MFKFKYLAINLTLLSIFYPQMAQASSQIGDPQSNLGALTFSGWLRANIQDKNYSNDEHKLKFDAAKLAIQYDATQFFGNFEYRCYQFDEICDFSSLVNANLGYKINPSNRITIGIQDVPFGPGRGWSTNWFGDITVTSGLSDIHHLGVNFNTQLSDDTTIDLAYFVRDAGSYVGDSKNAARYSASYVNPNDPNETRLQEKNMLVSRIDQKLPQWIDGLNLSAGGSYWYSQLDNKTNNQTGHRNSWAIFSRAHYNNFNLTLTTGRNKIKNKDLLQPNYSVMGAFDTNYYVANDADFYAIDINYAYKDPNGRFNLTPYATYSLYNKNIDDYKDSTRHTIGAQLDVKKFSFATEYIFGKNDPFINGNMQSLAIADNKPTHKMLNLLFFYNF</sequence>
<name>A0A8I1DIW7_ACIBZ</name>
<evidence type="ECO:0000313" key="2">
    <source>
        <dbReference type="Proteomes" id="UP000644140"/>
    </source>
</evidence>